<dbReference type="Pfam" id="PF00094">
    <property type="entry name" value="VWD"/>
    <property type="match status" value="3"/>
</dbReference>
<keyword evidence="1" id="KW-1015">Disulfide bond</keyword>
<dbReference type="GO" id="GO:0005615">
    <property type="term" value="C:extracellular space"/>
    <property type="evidence" value="ECO:0007669"/>
    <property type="project" value="TreeGrafter"/>
</dbReference>
<evidence type="ECO:0000313" key="4">
    <source>
        <dbReference type="EMBL" id="KAK1802104.1"/>
    </source>
</evidence>
<protein>
    <recommendedName>
        <fullName evidence="3">VWFD domain-containing protein</fullName>
    </recommendedName>
</protein>
<dbReference type="GO" id="GO:0031012">
    <property type="term" value="C:extracellular matrix"/>
    <property type="evidence" value="ECO:0007669"/>
    <property type="project" value="TreeGrafter"/>
</dbReference>
<dbReference type="AlphaFoldDB" id="A0AAD8ZNJ4"/>
<evidence type="ECO:0000313" key="5">
    <source>
        <dbReference type="Proteomes" id="UP001239994"/>
    </source>
</evidence>
<dbReference type="InterPro" id="IPR050780">
    <property type="entry name" value="Mucin_vWF_Thrombospondin_sf"/>
</dbReference>
<dbReference type="InterPro" id="IPR036084">
    <property type="entry name" value="Ser_inhib-like_sf"/>
</dbReference>
<accession>A0AAD8ZNJ4</accession>
<name>A0AAD8ZNJ4_9TELE</name>
<dbReference type="Gene3D" id="2.10.25.10">
    <property type="entry name" value="Laminin"/>
    <property type="match status" value="1"/>
</dbReference>
<feature type="domain" description="VWFD" evidence="3">
    <location>
        <begin position="295"/>
        <end position="462"/>
    </location>
</feature>
<evidence type="ECO:0000259" key="3">
    <source>
        <dbReference type="PROSITE" id="PS51233"/>
    </source>
</evidence>
<dbReference type="Pfam" id="PF01826">
    <property type="entry name" value="TIL"/>
    <property type="match status" value="1"/>
</dbReference>
<evidence type="ECO:0000256" key="1">
    <source>
        <dbReference type="ARBA" id="ARBA00023157"/>
    </source>
</evidence>
<dbReference type="Pfam" id="PF25962">
    <property type="entry name" value="TIL_OTOGL_Mucin"/>
    <property type="match status" value="1"/>
</dbReference>
<dbReference type="SMART" id="SM00216">
    <property type="entry name" value="VWD"/>
    <property type="match status" value="2"/>
</dbReference>
<keyword evidence="2" id="KW-0325">Glycoprotein</keyword>
<reference evidence="4" key="1">
    <citation type="submission" date="2023-03" db="EMBL/GenBank/DDBJ databases">
        <title>Electrophorus voltai genome.</title>
        <authorList>
            <person name="Bian C."/>
        </authorList>
    </citation>
    <scope>NUCLEOTIDE SEQUENCE</scope>
    <source>
        <strain evidence="4">CB-2022</strain>
        <tissue evidence="4">Muscle</tissue>
    </source>
</reference>
<dbReference type="SUPFAM" id="SSF57567">
    <property type="entry name" value="Serine protease inhibitors"/>
    <property type="match status" value="1"/>
</dbReference>
<comment type="caution">
    <text evidence="4">The sequence shown here is derived from an EMBL/GenBank/DDBJ whole genome shotgun (WGS) entry which is preliminary data.</text>
</comment>
<dbReference type="PANTHER" id="PTHR11339">
    <property type="entry name" value="EXTRACELLULAR MATRIX GLYCOPROTEIN RELATED"/>
    <property type="match status" value="1"/>
</dbReference>
<dbReference type="InterPro" id="IPR014853">
    <property type="entry name" value="VWF/SSPO/ZAN-like_Cys-rich_dom"/>
</dbReference>
<dbReference type="InterPro" id="IPR002919">
    <property type="entry name" value="TIL_dom"/>
</dbReference>
<gene>
    <name evidence="4" type="ORF">P4O66_004448</name>
</gene>
<dbReference type="InterPro" id="IPR001846">
    <property type="entry name" value="VWF_type-D"/>
</dbReference>
<dbReference type="InterPro" id="IPR058753">
    <property type="entry name" value="TIL_OTOGL_Mucin"/>
</dbReference>
<dbReference type="SMART" id="SM00832">
    <property type="entry name" value="C8"/>
    <property type="match status" value="1"/>
</dbReference>
<dbReference type="Proteomes" id="UP001239994">
    <property type="component" value="Unassembled WGS sequence"/>
</dbReference>
<sequence>MGPWFPSRAGLEREMTCRSWGQYNYETFDGLYYYFPGKCSYTLLKDCEDNTQSSVLIQVHNDPECGFRPYSCTRSVSLFLPWEGEIRLQNYNVSFKGQSVQLPHNIHDIELERIADYILVSQAQGFMLAWQGLSSSIYIKMSPEFVGRTCGLCGNFNADIQDDLKTSYGMLTEDIAIFGNSWMEEEPQGPTCPTIPSFYPSPCSTQDPHILMKVEEVCASLLKEPFKSCHQFVSPYSYMASCSNDLCLSGPNGIECPLGLHYRECITCCPVHCSVERMCIDNKLQCLDGCYCPDGECSVTGDMYFQSFDGHVYTFLATCQYVLAKSRNSGGFIVTIQNAPCGPNLDGACIQSVNLILNDDPRTEVTLSHSEVFQIQELSSMFVQVKTSQGLLLQYNWREFRLYLQLGELWRDDTVGLCGTFNGNIQDDFLSECPCSFLGAEYSPGDVILTSSSVQICQDGKLILQTIITDKLCPPGQVYEDCGNRLEGPSTSKGLACLPTCESYLLNLTCSIHEPCVPGCVCPAGLLKHGDECFEPIACPCLWKGKEYYPGDRVSSPCHQCVCQHGSFQCEFHPCASMCTLYGDRHYRTFDGLIFDYIGACKVYLLKNPASMIERQNVYIWNAGYFTFIHLLQYELSLLWDRKTTIHIQAGPRWQVDVTWFYMNCLADTCGCSRGGDCECFCTSVAVYAHRCCHHGITIDWRTPSLCRFFLHYMLSRLQLLKYNHSDRYRRATLFKLAAGSTTDYSMGPLCQWRYESCVSPCFRTCSDPAARSCVDILKVEGCVAQCPVHMVLDEVLTLQLHHQAS</sequence>
<dbReference type="PROSITE" id="PS51233">
    <property type="entry name" value="VWFD"/>
    <property type="match status" value="2"/>
</dbReference>
<dbReference type="CDD" id="cd19941">
    <property type="entry name" value="TIL"/>
    <property type="match status" value="2"/>
</dbReference>
<organism evidence="4 5">
    <name type="scientific">Electrophorus voltai</name>
    <dbReference type="NCBI Taxonomy" id="2609070"/>
    <lineage>
        <taxon>Eukaryota</taxon>
        <taxon>Metazoa</taxon>
        <taxon>Chordata</taxon>
        <taxon>Craniata</taxon>
        <taxon>Vertebrata</taxon>
        <taxon>Euteleostomi</taxon>
        <taxon>Actinopterygii</taxon>
        <taxon>Neopterygii</taxon>
        <taxon>Teleostei</taxon>
        <taxon>Ostariophysi</taxon>
        <taxon>Gymnotiformes</taxon>
        <taxon>Gymnotoidei</taxon>
        <taxon>Gymnotidae</taxon>
        <taxon>Electrophorus</taxon>
    </lineage>
</organism>
<keyword evidence="5" id="KW-1185">Reference proteome</keyword>
<feature type="domain" description="VWFD" evidence="3">
    <location>
        <begin position="15"/>
        <end position="193"/>
    </location>
</feature>
<proteinExistence type="predicted"/>
<dbReference type="EMBL" id="JAROKS010000007">
    <property type="protein sequence ID" value="KAK1802104.1"/>
    <property type="molecule type" value="Genomic_DNA"/>
</dbReference>
<dbReference type="PANTHER" id="PTHR11339:SF386">
    <property type="entry name" value="HEMOLECTIN, ISOFORM A"/>
    <property type="match status" value="1"/>
</dbReference>
<dbReference type="Pfam" id="PF08742">
    <property type="entry name" value="C8"/>
    <property type="match status" value="2"/>
</dbReference>
<evidence type="ECO:0000256" key="2">
    <source>
        <dbReference type="ARBA" id="ARBA00023180"/>
    </source>
</evidence>